<evidence type="ECO:0000256" key="5">
    <source>
        <dbReference type="ARBA" id="ARBA00022989"/>
    </source>
</evidence>
<evidence type="ECO:0000259" key="9">
    <source>
        <dbReference type="Pfam" id="PF18967"/>
    </source>
</evidence>
<evidence type="ECO:0000256" key="4">
    <source>
        <dbReference type="ARBA" id="ARBA00022741"/>
    </source>
</evidence>
<evidence type="ECO:0000256" key="6">
    <source>
        <dbReference type="ARBA" id="ARBA00023118"/>
    </source>
</evidence>
<dbReference type="Proteomes" id="UP001183535">
    <property type="component" value="Unassembled WGS sequence"/>
</dbReference>
<dbReference type="GO" id="GO:0000166">
    <property type="term" value="F:nucleotide binding"/>
    <property type="evidence" value="ECO:0007669"/>
    <property type="project" value="UniProtKB-KW"/>
</dbReference>
<evidence type="ECO:0000256" key="1">
    <source>
        <dbReference type="ARBA" id="ARBA00004236"/>
    </source>
</evidence>
<evidence type="ECO:0000313" key="11">
    <source>
        <dbReference type="Proteomes" id="UP001183535"/>
    </source>
</evidence>
<evidence type="ECO:0000256" key="7">
    <source>
        <dbReference type="ARBA" id="ARBA00023136"/>
    </source>
</evidence>
<evidence type="ECO:0000256" key="8">
    <source>
        <dbReference type="SAM" id="Phobius"/>
    </source>
</evidence>
<evidence type="ECO:0000256" key="2">
    <source>
        <dbReference type="ARBA" id="ARBA00022475"/>
    </source>
</evidence>
<dbReference type="InterPro" id="IPR043760">
    <property type="entry name" value="PycTM_dom"/>
</dbReference>
<comment type="caution">
    <text evidence="10">The sequence shown here is derived from an EMBL/GenBank/DDBJ whole genome shotgun (WGS) entry which is preliminary data.</text>
</comment>
<keyword evidence="7 8" id="KW-0472">Membrane</keyword>
<dbReference type="GO" id="GO:0005886">
    <property type="term" value="C:plasma membrane"/>
    <property type="evidence" value="ECO:0007669"/>
    <property type="project" value="UniProtKB-SubCell"/>
</dbReference>
<keyword evidence="6" id="KW-0051">Antiviral defense</keyword>
<feature type="transmembrane region" description="Helical" evidence="8">
    <location>
        <begin position="68"/>
        <end position="92"/>
    </location>
</feature>
<evidence type="ECO:0000256" key="3">
    <source>
        <dbReference type="ARBA" id="ARBA00022692"/>
    </source>
</evidence>
<dbReference type="EMBL" id="JAVRES010000013">
    <property type="protein sequence ID" value="MDT0437659.1"/>
    <property type="molecule type" value="Genomic_DNA"/>
</dbReference>
<organism evidence="10 11">
    <name type="scientific">Streptomyces doudnae</name>
    <dbReference type="NCBI Taxonomy" id="3075536"/>
    <lineage>
        <taxon>Bacteria</taxon>
        <taxon>Bacillati</taxon>
        <taxon>Actinomycetota</taxon>
        <taxon>Actinomycetes</taxon>
        <taxon>Kitasatosporales</taxon>
        <taxon>Streptomycetaceae</taxon>
        <taxon>Streptomyces</taxon>
    </lineage>
</organism>
<evidence type="ECO:0000313" key="10">
    <source>
        <dbReference type="EMBL" id="MDT0437659.1"/>
    </source>
</evidence>
<reference evidence="11" key="1">
    <citation type="submission" date="2023-07" db="EMBL/GenBank/DDBJ databases">
        <title>30 novel species of actinomycetes from the DSMZ collection.</title>
        <authorList>
            <person name="Nouioui I."/>
        </authorList>
    </citation>
    <scope>NUCLEOTIDE SEQUENCE [LARGE SCALE GENOMIC DNA]</scope>
    <source>
        <strain evidence="11">DSM 41981</strain>
    </source>
</reference>
<sequence>MDRESVGAGGAREGHRAPDVVQAWQVLALVDDAAKHSDAKAGVMLAATGLIGSALYRVVGSWGRPGPIPVTCVAVGTVLLLCTGVCAGLCILPRTRYGRCAPSASSIHFEQIARCHPSAASYVGELAALTVNRDALFRDVASQAWGMAHVVSRKFRWCHRAIRSLLLALLFVAMSVLTHGF</sequence>
<keyword evidence="4" id="KW-0547">Nucleotide-binding</keyword>
<feature type="domain" description="Pycsar effector protein" evidence="9">
    <location>
        <begin position="23"/>
        <end position="177"/>
    </location>
</feature>
<dbReference type="Pfam" id="PF18967">
    <property type="entry name" value="PycTM"/>
    <property type="match status" value="1"/>
</dbReference>
<dbReference type="GO" id="GO:0051607">
    <property type="term" value="P:defense response to virus"/>
    <property type="evidence" value="ECO:0007669"/>
    <property type="project" value="UniProtKB-KW"/>
</dbReference>
<keyword evidence="3 8" id="KW-0812">Transmembrane</keyword>
<proteinExistence type="predicted"/>
<keyword evidence="11" id="KW-1185">Reference proteome</keyword>
<feature type="transmembrane region" description="Helical" evidence="8">
    <location>
        <begin position="43"/>
        <end position="62"/>
    </location>
</feature>
<dbReference type="AlphaFoldDB" id="A0ABD5ETI7"/>
<feature type="transmembrane region" description="Helical" evidence="8">
    <location>
        <begin position="161"/>
        <end position="180"/>
    </location>
</feature>
<keyword evidence="2" id="KW-1003">Cell membrane</keyword>
<dbReference type="RefSeq" id="WP_093836191.1">
    <property type="nucleotide sequence ID" value="NZ_JAVRES010000013.1"/>
</dbReference>
<gene>
    <name evidence="10" type="ORF">RM877_23530</name>
</gene>
<keyword evidence="5 8" id="KW-1133">Transmembrane helix</keyword>
<name>A0ABD5ETI7_9ACTN</name>
<protein>
    <submittedName>
        <fullName evidence="10">DUF5706 domain-containing protein</fullName>
    </submittedName>
</protein>
<accession>A0ABD5ETI7</accession>
<comment type="subcellular location">
    <subcellularLocation>
        <location evidence="1">Cell membrane</location>
    </subcellularLocation>
</comment>